<gene>
    <name evidence="7" type="ORF">HOLleu_34041</name>
</gene>
<dbReference type="Proteomes" id="UP001152320">
    <property type="component" value="Chromosome 17"/>
</dbReference>
<accession>A0A9Q0YPN7</accession>
<dbReference type="PANTHER" id="PTHR11610">
    <property type="entry name" value="LIPASE"/>
    <property type="match status" value="1"/>
</dbReference>
<dbReference type="Pfam" id="PF00151">
    <property type="entry name" value="Lipase"/>
    <property type="match status" value="1"/>
</dbReference>
<sequence length="350" mass="39114">MMVLCFDMCLKMLPLATVLLWTTNVGAKSVCYSGLGCFDDNLRCNSRRLPQSPSDINTKFYLYTRENRQTYQVIDWTNDASIVNSKFRGSRETKFIIHGFRDRIMTPDSDFLDMKDSFLSIGNFNVILVSWKDGADLFDLNGLLGHLLNLPIGYLQARQNARLVGRQVGELSRKLQQLTGASLSSMHLIGHSLGAHVAGFAGEHVSGKYGRITGLDPAGPGYQPYTSTAGCLLEKSDAIFVDIIHTDGILGNENAVGHQDFYPSGGKNQISCSFLDFICDHMRAVDFFTESLDPNCKWNAYPCSSWTFFKLGFCKRCGKKGCSRMGYYADRSKSTGKFMLETNKDKPYCK</sequence>
<dbReference type="GO" id="GO:0005615">
    <property type="term" value="C:extracellular space"/>
    <property type="evidence" value="ECO:0007669"/>
    <property type="project" value="TreeGrafter"/>
</dbReference>
<dbReference type="InterPro" id="IPR002334">
    <property type="entry name" value="Allerg_PlipaseA1"/>
</dbReference>
<comment type="subcellular location">
    <subcellularLocation>
        <location evidence="1">Secreted</location>
    </subcellularLocation>
</comment>
<evidence type="ECO:0000313" key="7">
    <source>
        <dbReference type="EMBL" id="KAJ8026248.1"/>
    </source>
</evidence>
<evidence type="ECO:0000256" key="5">
    <source>
        <dbReference type="SAM" id="SignalP"/>
    </source>
</evidence>
<evidence type="ECO:0000313" key="8">
    <source>
        <dbReference type="Proteomes" id="UP001152320"/>
    </source>
</evidence>
<dbReference type="CDD" id="cd00707">
    <property type="entry name" value="Pancreat_lipase_like"/>
    <property type="match status" value="1"/>
</dbReference>
<proteinExistence type="inferred from homology"/>
<evidence type="ECO:0000256" key="3">
    <source>
        <dbReference type="ARBA" id="ARBA00022525"/>
    </source>
</evidence>
<dbReference type="InterPro" id="IPR033906">
    <property type="entry name" value="Lipase_N"/>
</dbReference>
<dbReference type="InterPro" id="IPR000734">
    <property type="entry name" value="TAG_lipase"/>
</dbReference>
<organism evidence="7 8">
    <name type="scientific">Holothuria leucospilota</name>
    <name type="common">Black long sea cucumber</name>
    <name type="synonym">Mertensiothuria leucospilota</name>
    <dbReference type="NCBI Taxonomy" id="206669"/>
    <lineage>
        <taxon>Eukaryota</taxon>
        <taxon>Metazoa</taxon>
        <taxon>Echinodermata</taxon>
        <taxon>Eleutherozoa</taxon>
        <taxon>Echinozoa</taxon>
        <taxon>Holothuroidea</taxon>
        <taxon>Aspidochirotacea</taxon>
        <taxon>Aspidochirotida</taxon>
        <taxon>Holothuriidae</taxon>
        <taxon>Holothuria</taxon>
    </lineage>
</organism>
<dbReference type="PANTHER" id="PTHR11610:SF178">
    <property type="entry name" value="LIPASE MEMBER H-A-LIKE PROTEIN"/>
    <property type="match status" value="1"/>
</dbReference>
<reference evidence="7" key="1">
    <citation type="submission" date="2021-10" db="EMBL/GenBank/DDBJ databases">
        <title>Tropical sea cucumber genome reveals ecological adaptation and Cuvierian tubules defense mechanism.</title>
        <authorList>
            <person name="Chen T."/>
        </authorList>
    </citation>
    <scope>NUCLEOTIDE SEQUENCE</scope>
    <source>
        <strain evidence="7">Nanhai2018</strain>
        <tissue evidence="7">Muscle</tissue>
    </source>
</reference>
<dbReference type="PRINTS" id="PR00825">
    <property type="entry name" value="DOLALLERGEN"/>
</dbReference>
<dbReference type="AlphaFoldDB" id="A0A9Q0YPN7"/>
<protein>
    <submittedName>
        <fullName evidence="7">Pancreatic lipase-related protein 2</fullName>
    </submittedName>
</protein>
<evidence type="ECO:0000256" key="4">
    <source>
        <dbReference type="RuleBase" id="RU004262"/>
    </source>
</evidence>
<dbReference type="GO" id="GO:0016298">
    <property type="term" value="F:lipase activity"/>
    <property type="evidence" value="ECO:0007669"/>
    <property type="project" value="InterPro"/>
</dbReference>
<evidence type="ECO:0000256" key="1">
    <source>
        <dbReference type="ARBA" id="ARBA00004613"/>
    </source>
</evidence>
<evidence type="ECO:0000256" key="2">
    <source>
        <dbReference type="ARBA" id="ARBA00010701"/>
    </source>
</evidence>
<dbReference type="Gene3D" id="3.40.50.1820">
    <property type="entry name" value="alpha/beta hydrolase"/>
    <property type="match status" value="1"/>
</dbReference>
<keyword evidence="5" id="KW-0732">Signal</keyword>
<keyword evidence="8" id="KW-1185">Reference proteome</keyword>
<dbReference type="InterPro" id="IPR013818">
    <property type="entry name" value="Lipase"/>
</dbReference>
<keyword evidence="3" id="KW-0964">Secreted</keyword>
<evidence type="ECO:0000259" key="6">
    <source>
        <dbReference type="Pfam" id="PF00151"/>
    </source>
</evidence>
<name>A0A9Q0YPN7_HOLLE</name>
<feature type="chain" id="PRO_5040251690" evidence="5">
    <location>
        <begin position="28"/>
        <end position="350"/>
    </location>
</feature>
<dbReference type="EMBL" id="JAIZAY010000017">
    <property type="protein sequence ID" value="KAJ8026248.1"/>
    <property type="molecule type" value="Genomic_DNA"/>
</dbReference>
<dbReference type="InterPro" id="IPR029058">
    <property type="entry name" value="AB_hydrolase_fold"/>
</dbReference>
<feature type="signal peptide" evidence="5">
    <location>
        <begin position="1"/>
        <end position="27"/>
    </location>
</feature>
<feature type="domain" description="Lipase" evidence="6">
    <location>
        <begin position="29"/>
        <end position="348"/>
    </location>
</feature>
<dbReference type="PRINTS" id="PR00821">
    <property type="entry name" value="TAGLIPASE"/>
</dbReference>
<dbReference type="OrthoDB" id="6019621at2759"/>
<dbReference type="SUPFAM" id="SSF53474">
    <property type="entry name" value="alpha/beta-Hydrolases"/>
    <property type="match status" value="1"/>
</dbReference>
<dbReference type="GO" id="GO:0016042">
    <property type="term" value="P:lipid catabolic process"/>
    <property type="evidence" value="ECO:0007669"/>
    <property type="project" value="TreeGrafter"/>
</dbReference>
<comment type="caution">
    <text evidence="7">The sequence shown here is derived from an EMBL/GenBank/DDBJ whole genome shotgun (WGS) entry which is preliminary data.</text>
</comment>
<comment type="similarity">
    <text evidence="2 4">Belongs to the AB hydrolase superfamily. Lipase family.</text>
</comment>